<keyword evidence="2" id="KW-1185">Reference proteome</keyword>
<name>F4PLK2_CACFS</name>
<proteinExistence type="predicted"/>
<dbReference type="RefSeq" id="XP_004361275.1">
    <property type="nucleotide sequence ID" value="XM_004361218.1"/>
</dbReference>
<evidence type="ECO:0000313" key="2">
    <source>
        <dbReference type="Proteomes" id="UP000007797"/>
    </source>
</evidence>
<gene>
    <name evidence="1" type="ORF">DFA_05556</name>
</gene>
<reference evidence="2" key="1">
    <citation type="journal article" date="2011" name="Genome Res.">
        <title>Phylogeny-wide analysis of social amoeba genomes highlights ancient origins for complex intercellular communication.</title>
        <authorList>
            <person name="Heidel A.J."/>
            <person name="Lawal H.M."/>
            <person name="Felder M."/>
            <person name="Schilde C."/>
            <person name="Helps N.R."/>
            <person name="Tunggal B."/>
            <person name="Rivero F."/>
            <person name="John U."/>
            <person name="Schleicher M."/>
            <person name="Eichinger L."/>
            <person name="Platzer M."/>
            <person name="Noegel A.A."/>
            <person name="Schaap P."/>
            <person name="Gloeckner G."/>
        </authorList>
    </citation>
    <scope>NUCLEOTIDE SEQUENCE [LARGE SCALE GENOMIC DNA]</scope>
    <source>
        <strain evidence="2">SH3</strain>
    </source>
</reference>
<organism evidence="1 2">
    <name type="scientific">Cavenderia fasciculata</name>
    <name type="common">Slime mold</name>
    <name type="synonym">Dictyostelium fasciculatum</name>
    <dbReference type="NCBI Taxonomy" id="261658"/>
    <lineage>
        <taxon>Eukaryota</taxon>
        <taxon>Amoebozoa</taxon>
        <taxon>Evosea</taxon>
        <taxon>Eumycetozoa</taxon>
        <taxon>Dictyostelia</taxon>
        <taxon>Acytosteliales</taxon>
        <taxon>Cavenderiaceae</taxon>
        <taxon>Cavenderia</taxon>
    </lineage>
</organism>
<dbReference type="GeneID" id="14875826"/>
<dbReference type="EMBL" id="GL883008">
    <property type="protein sequence ID" value="EGG23424.1"/>
    <property type="molecule type" value="Genomic_DNA"/>
</dbReference>
<protein>
    <submittedName>
        <fullName evidence="1">Uncharacterized protein</fullName>
    </submittedName>
</protein>
<dbReference type="AlphaFoldDB" id="F4PLK2"/>
<sequence length="80" mass="8809">MTMKNNGTYSGLFLNNGQVAPFVSSVTADSQNKTMTGLFARYWTDNSFVSFVPFRASFDNPISFTMHINGSVVNFPAQVS</sequence>
<accession>F4PLK2</accession>
<evidence type="ECO:0000313" key="1">
    <source>
        <dbReference type="EMBL" id="EGG23424.1"/>
    </source>
</evidence>
<dbReference type="KEGG" id="dfa:DFA_05556"/>
<dbReference type="Proteomes" id="UP000007797">
    <property type="component" value="Unassembled WGS sequence"/>
</dbReference>